<dbReference type="InterPro" id="IPR003594">
    <property type="entry name" value="HATPase_dom"/>
</dbReference>
<dbReference type="Pfam" id="PF01339">
    <property type="entry name" value="CheB_methylest"/>
    <property type="match status" value="1"/>
</dbReference>
<dbReference type="Gene3D" id="3.40.50.180">
    <property type="entry name" value="Methylesterase CheB, C-terminal domain"/>
    <property type="match status" value="1"/>
</dbReference>
<proteinExistence type="predicted"/>
<sequence length="177" mass="19228">MASRPNWTPPCLSYGICRRISGAFCPKRSTNSALYAAHAVDGETFVPGRIYIAPPDHHLLIDGHHLRVTKGPKEHRFRPAVDPLFRSAAYSHGPAVIGIVLTGALDDRTAGLWTIKERGGMAIVQSPEDAEVPSIGLYITAGIVRRHGGKIDVESEEGKGTAFYVTIPYREEPSVSI</sequence>
<dbReference type="InterPro" id="IPR004358">
    <property type="entry name" value="Sig_transdc_His_kin-like_C"/>
</dbReference>
<keyword evidence="7" id="KW-1185">Reference proteome</keyword>
<keyword evidence="2" id="KW-0378">Hydrolase</keyword>
<evidence type="ECO:0000256" key="4">
    <source>
        <dbReference type="PROSITE-ProRule" id="PRU00050"/>
    </source>
</evidence>
<dbReference type="InterPro" id="IPR000673">
    <property type="entry name" value="Sig_transdc_resp-reg_Me-estase"/>
</dbReference>
<dbReference type="PROSITE" id="PS50122">
    <property type="entry name" value="CHEB"/>
    <property type="match status" value="1"/>
</dbReference>
<dbReference type="InterPro" id="IPR035909">
    <property type="entry name" value="CheB_C"/>
</dbReference>
<evidence type="ECO:0000259" key="5">
    <source>
        <dbReference type="PROSITE" id="PS50122"/>
    </source>
</evidence>
<comment type="catalytic activity">
    <reaction evidence="1">
        <text>ATP + protein L-histidine = ADP + protein N-phospho-L-histidine.</text>
        <dbReference type="EC" id="2.7.13.3"/>
    </reaction>
</comment>
<protein>
    <recommendedName>
        <fullName evidence="5">CheB-type methylesterase domain-containing protein</fullName>
    </recommendedName>
</protein>
<evidence type="ECO:0000256" key="2">
    <source>
        <dbReference type="ARBA" id="ARBA00022801"/>
    </source>
</evidence>
<name>A0ABY6J414_9BACT</name>
<dbReference type="InterPro" id="IPR036890">
    <property type="entry name" value="HATPase_C_sf"/>
</dbReference>
<evidence type="ECO:0000256" key="1">
    <source>
        <dbReference type="ARBA" id="ARBA00000085"/>
    </source>
</evidence>
<organism evidence="6 7">
    <name type="scientific">Chitinophaga horti</name>
    <dbReference type="NCBI Taxonomy" id="2920382"/>
    <lineage>
        <taxon>Bacteria</taxon>
        <taxon>Pseudomonadati</taxon>
        <taxon>Bacteroidota</taxon>
        <taxon>Chitinophagia</taxon>
        <taxon>Chitinophagales</taxon>
        <taxon>Chitinophagaceae</taxon>
        <taxon>Chitinophaga</taxon>
    </lineage>
</organism>
<comment type="caution">
    <text evidence="4">Lacks conserved residue(s) required for the propagation of feature annotation.</text>
</comment>
<dbReference type="Proteomes" id="UP001162741">
    <property type="component" value="Chromosome"/>
</dbReference>
<dbReference type="Pfam" id="PF02518">
    <property type="entry name" value="HATPase_c"/>
    <property type="match status" value="1"/>
</dbReference>
<dbReference type="CDD" id="cd16433">
    <property type="entry name" value="CheB"/>
    <property type="match status" value="1"/>
</dbReference>
<dbReference type="PRINTS" id="PR00344">
    <property type="entry name" value="BCTRLSENSOR"/>
</dbReference>
<accession>A0ABY6J414</accession>
<evidence type="ECO:0000313" key="7">
    <source>
        <dbReference type="Proteomes" id="UP001162741"/>
    </source>
</evidence>
<feature type="domain" description="CheB-type methylesterase" evidence="5">
    <location>
        <begin position="21"/>
        <end position="132"/>
    </location>
</feature>
<dbReference type="EMBL" id="CP107006">
    <property type="protein sequence ID" value="UYQ94414.1"/>
    <property type="molecule type" value="Genomic_DNA"/>
</dbReference>
<reference evidence="6" key="1">
    <citation type="submission" date="2022-10" db="EMBL/GenBank/DDBJ databases">
        <title>Chitinophaga sp. nov., isolated from soil.</title>
        <authorList>
            <person name="Jeon C.O."/>
        </authorList>
    </citation>
    <scope>NUCLEOTIDE SEQUENCE</scope>
    <source>
        <strain evidence="6">R8</strain>
    </source>
</reference>
<dbReference type="PANTHER" id="PTHR42872:SF6">
    <property type="entry name" value="PROTEIN-GLUTAMATE METHYLESTERASE_PROTEIN-GLUTAMINE GLUTAMINASE"/>
    <property type="match status" value="1"/>
</dbReference>
<dbReference type="PANTHER" id="PTHR42872">
    <property type="entry name" value="PROTEIN-GLUTAMATE METHYLESTERASE/PROTEIN-GLUTAMINE GLUTAMINASE"/>
    <property type="match status" value="1"/>
</dbReference>
<evidence type="ECO:0000313" key="6">
    <source>
        <dbReference type="EMBL" id="UYQ94414.1"/>
    </source>
</evidence>
<gene>
    <name evidence="6" type="ORF">MKQ68_04840</name>
</gene>
<dbReference type="SUPFAM" id="SSF52738">
    <property type="entry name" value="Methylesterase CheB, C-terminal domain"/>
    <property type="match status" value="1"/>
</dbReference>
<evidence type="ECO:0000256" key="3">
    <source>
        <dbReference type="ARBA" id="ARBA00048267"/>
    </source>
</evidence>
<comment type="catalytic activity">
    <reaction evidence="3">
        <text>[protein]-L-glutamate 5-O-methyl ester + H2O = L-glutamyl-[protein] + methanol + H(+)</text>
        <dbReference type="Rhea" id="RHEA:23236"/>
        <dbReference type="Rhea" id="RHEA-COMP:10208"/>
        <dbReference type="Rhea" id="RHEA-COMP:10311"/>
        <dbReference type="ChEBI" id="CHEBI:15377"/>
        <dbReference type="ChEBI" id="CHEBI:15378"/>
        <dbReference type="ChEBI" id="CHEBI:17790"/>
        <dbReference type="ChEBI" id="CHEBI:29973"/>
        <dbReference type="ChEBI" id="CHEBI:82795"/>
        <dbReference type="EC" id="3.1.1.61"/>
    </reaction>
</comment>
<dbReference type="SUPFAM" id="SSF55874">
    <property type="entry name" value="ATPase domain of HSP90 chaperone/DNA topoisomerase II/histidine kinase"/>
    <property type="match status" value="1"/>
</dbReference>